<proteinExistence type="predicted"/>
<dbReference type="SMART" id="SM01198">
    <property type="entry name" value="FBA"/>
    <property type="match status" value="1"/>
</dbReference>
<organism evidence="3 4">
    <name type="scientific">Mesocricetus auratus</name>
    <name type="common">Golden hamster</name>
    <dbReference type="NCBI Taxonomy" id="10036"/>
    <lineage>
        <taxon>Eukaryota</taxon>
        <taxon>Metazoa</taxon>
        <taxon>Chordata</taxon>
        <taxon>Craniata</taxon>
        <taxon>Vertebrata</taxon>
        <taxon>Euteleostomi</taxon>
        <taxon>Mammalia</taxon>
        <taxon>Eutheria</taxon>
        <taxon>Euarchontoglires</taxon>
        <taxon>Glires</taxon>
        <taxon>Rodentia</taxon>
        <taxon>Myomorpha</taxon>
        <taxon>Muroidea</taxon>
        <taxon>Cricetidae</taxon>
        <taxon>Cricetinae</taxon>
        <taxon>Mesocricetus</taxon>
    </lineage>
</organism>
<evidence type="ECO:0000256" key="1">
    <source>
        <dbReference type="SAM" id="MobiDB-lite"/>
    </source>
</evidence>
<keyword evidence="3" id="KW-1185">Reference proteome</keyword>
<dbReference type="GO" id="GO:0019005">
    <property type="term" value="C:SCF ubiquitin ligase complex"/>
    <property type="evidence" value="ECO:0007669"/>
    <property type="project" value="TreeGrafter"/>
</dbReference>
<dbReference type="GO" id="GO:0061630">
    <property type="term" value="F:ubiquitin protein ligase activity"/>
    <property type="evidence" value="ECO:0007669"/>
    <property type="project" value="TreeGrafter"/>
</dbReference>
<feature type="domain" description="FBA" evidence="2">
    <location>
        <begin position="199"/>
        <end position="383"/>
    </location>
</feature>
<dbReference type="RefSeq" id="XP_021078782.2">
    <property type="nucleotide sequence ID" value="XM_021223123.2"/>
</dbReference>
<dbReference type="GO" id="GO:0006516">
    <property type="term" value="P:glycoprotein catabolic process"/>
    <property type="evidence" value="ECO:0007669"/>
    <property type="project" value="TreeGrafter"/>
</dbReference>
<dbReference type="SUPFAM" id="SSF49785">
    <property type="entry name" value="Galactose-binding domain-like"/>
    <property type="match status" value="1"/>
</dbReference>
<dbReference type="PANTHER" id="PTHR12125:SF9">
    <property type="entry name" value="F-BOX ONLY PROTEIN 27"/>
    <property type="match status" value="1"/>
</dbReference>
<dbReference type="InterPro" id="IPR008979">
    <property type="entry name" value="Galactose-bd-like_sf"/>
</dbReference>
<dbReference type="InterPro" id="IPR039752">
    <property type="entry name" value="F-box_only"/>
</dbReference>
<dbReference type="PANTHER" id="PTHR12125">
    <property type="entry name" value="F-BOX ONLY PROTEIN 6-LIKE PROTEIN"/>
    <property type="match status" value="1"/>
</dbReference>
<reference evidence="4" key="1">
    <citation type="submission" date="2025-08" db="UniProtKB">
        <authorList>
            <consortium name="RefSeq"/>
        </authorList>
    </citation>
    <scope>IDENTIFICATION</scope>
    <source>
        <tissue evidence="4">Liver</tissue>
    </source>
</reference>
<feature type="compositionally biased region" description="Low complexity" evidence="1">
    <location>
        <begin position="90"/>
        <end position="105"/>
    </location>
</feature>
<evidence type="ECO:0000313" key="3">
    <source>
        <dbReference type="Proteomes" id="UP000886700"/>
    </source>
</evidence>
<dbReference type="PROSITE" id="PS51114">
    <property type="entry name" value="FBA"/>
    <property type="match status" value="1"/>
</dbReference>
<accession>A0A3Q0CDY5</accession>
<dbReference type="AlphaFoldDB" id="A0A3Q0CDY5"/>
<feature type="region of interest" description="Disordered" evidence="1">
    <location>
        <begin position="37"/>
        <end position="119"/>
    </location>
</feature>
<dbReference type="GO" id="GO:0005737">
    <property type="term" value="C:cytoplasm"/>
    <property type="evidence" value="ECO:0007669"/>
    <property type="project" value="UniProtKB-ARBA"/>
</dbReference>
<dbReference type="GO" id="GO:0031146">
    <property type="term" value="P:SCF-dependent proteasomal ubiquitin-dependent protein catabolic process"/>
    <property type="evidence" value="ECO:0007669"/>
    <property type="project" value="TreeGrafter"/>
</dbReference>
<dbReference type="Proteomes" id="UP000886700">
    <property type="component" value="Unplaced"/>
</dbReference>
<dbReference type="Gene3D" id="2.60.120.260">
    <property type="entry name" value="Galactose-binding domain-like"/>
    <property type="match status" value="1"/>
</dbReference>
<feature type="region of interest" description="Disordered" evidence="1">
    <location>
        <begin position="135"/>
        <end position="177"/>
    </location>
</feature>
<dbReference type="GeneID" id="101831719"/>
<dbReference type="GO" id="GO:0036503">
    <property type="term" value="P:ERAD pathway"/>
    <property type="evidence" value="ECO:0007669"/>
    <property type="project" value="TreeGrafter"/>
</dbReference>
<sequence>MPSQSNSGCGCRASAADLGSSKCRIVAESLGLSQSLASTVSSGGFSPCPQPEGGNGGCASRRLPVSDIRPLPSRSPNQTGRGDHGGLDLQGPGPQAGARPAGDAGPEPPAPGAAAAGAEPRAPALAAVALPPGVPRLARRGGRPGPVAAGAGPGRQRRGPRLADAGPPLPAPGPRGRALPAGPVLCAETDRTQPHQQPLRPRNPNASVSLVLRVPPREPCLYFAEGLRKWMVQHGGDGWVVEKNMKAVPGAPSQTCFVTSFSWCRKKQVVDLEEKGLWPELLDSGGVEIAVSDWWGARHDSGCKYRLLVKLLDAHQNVLDKFSAVPDPIEQWNNNIYLQVTHVFSSIRRGVRFVSFEHWGQDTQFWAGHYGARVTNSSVIVQICQS</sequence>
<dbReference type="Pfam" id="PF04300">
    <property type="entry name" value="FBA"/>
    <property type="match status" value="1"/>
</dbReference>
<gene>
    <name evidence="4" type="primary">Fbxo27</name>
</gene>
<dbReference type="InterPro" id="IPR007397">
    <property type="entry name" value="F-box-assoc_dom"/>
</dbReference>
<protein>
    <submittedName>
        <fullName evidence="4">F-box only protein 27 isoform X1</fullName>
    </submittedName>
</protein>
<evidence type="ECO:0000259" key="2">
    <source>
        <dbReference type="PROSITE" id="PS51114"/>
    </source>
</evidence>
<name>A0A3Q0CDY5_MESAU</name>
<evidence type="ECO:0000313" key="4">
    <source>
        <dbReference type="RefSeq" id="XP_021078782.2"/>
    </source>
</evidence>